<dbReference type="PANTHER" id="PTHR11022:SF41">
    <property type="entry name" value="PEPTIDOGLYCAN-RECOGNITION PROTEIN LC-RELATED"/>
    <property type="match status" value="1"/>
</dbReference>
<dbReference type="InterPro" id="IPR006619">
    <property type="entry name" value="PGRP_domain_met/bac"/>
</dbReference>
<dbReference type="SMART" id="SM00644">
    <property type="entry name" value="Ami_2"/>
    <property type="match status" value="1"/>
</dbReference>
<dbReference type="InterPro" id="IPR036505">
    <property type="entry name" value="Amidase/PGRP_sf"/>
</dbReference>
<dbReference type="SUPFAM" id="SSF55846">
    <property type="entry name" value="N-acetylmuramoyl-L-alanine amidase-like"/>
    <property type="match status" value="1"/>
</dbReference>
<dbReference type="SUPFAM" id="SSF47090">
    <property type="entry name" value="PGBD-like"/>
    <property type="match status" value="1"/>
</dbReference>
<dbReference type="STRING" id="490629.SAMN05216266_104244"/>
<evidence type="ECO:0000259" key="3">
    <source>
        <dbReference type="SMART" id="SM00701"/>
    </source>
</evidence>
<dbReference type="RefSeq" id="WP_091671981.1">
    <property type="nucleotide sequence ID" value="NZ_FOKG01000004.1"/>
</dbReference>
<reference evidence="5" key="1">
    <citation type="submission" date="2016-10" db="EMBL/GenBank/DDBJ databases">
        <authorList>
            <person name="Varghese N."/>
            <person name="Submissions S."/>
        </authorList>
    </citation>
    <scope>NUCLEOTIDE SEQUENCE [LARGE SCALE GENOMIC DNA]</scope>
    <source>
        <strain evidence="5">CGMCC 4.3568</strain>
    </source>
</reference>
<dbReference type="EMBL" id="FOKG01000004">
    <property type="protein sequence ID" value="SFB08437.1"/>
    <property type="molecule type" value="Genomic_DNA"/>
</dbReference>
<dbReference type="GO" id="GO:0008270">
    <property type="term" value="F:zinc ion binding"/>
    <property type="evidence" value="ECO:0007669"/>
    <property type="project" value="InterPro"/>
</dbReference>
<evidence type="ECO:0000313" key="4">
    <source>
        <dbReference type="EMBL" id="SFB08437.1"/>
    </source>
</evidence>
<feature type="domain" description="Peptidoglycan recognition protein family" evidence="3">
    <location>
        <begin position="44"/>
        <end position="199"/>
    </location>
</feature>
<organism evidence="4 5">
    <name type="scientific">Amycolatopsis marina</name>
    <dbReference type="NCBI Taxonomy" id="490629"/>
    <lineage>
        <taxon>Bacteria</taxon>
        <taxon>Bacillati</taxon>
        <taxon>Actinomycetota</taxon>
        <taxon>Actinomycetes</taxon>
        <taxon>Pseudonocardiales</taxon>
        <taxon>Pseudonocardiaceae</taxon>
        <taxon>Amycolatopsis</taxon>
    </lineage>
</organism>
<gene>
    <name evidence="4" type="ORF">SAMN05216266_104244</name>
</gene>
<dbReference type="CDD" id="cd06583">
    <property type="entry name" value="PGRP"/>
    <property type="match status" value="1"/>
</dbReference>
<sequence length="349" mass="38223">MAEKPGFDRRTLIRTGLTATAVGTMAGLSASPVSAETRAPVQQPRIYSTSEWQARPPRAPITVQNHVPRYIVVHHTVEPGNTDDYSLARAFAISRSIQNFHMDTRGWIDTGQQFTNSRGGYITEGRHRSLEILRDGTRHVLGTNVANNNSQIIGIENEGLYTQEDVPQRLWDSMVRLVAYMAYQYGVPTINIKGHRDFNSTECPGGILYGRLPELRREVARVLGVQARDAVEWPLLKPGDAGQRVMVAQHLLREHGERNVPTDGVFGASTRDAVARVAARQGVTPHQCYGSANADERGFLGADIWPLITPAAAPGTKSHAARAAGVLTDLRGTRPATLTPQAWKELLAG</sequence>
<keyword evidence="5" id="KW-1185">Reference proteome</keyword>
<dbReference type="Gene3D" id="3.40.80.10">
    <property type="entry name" value="Peptidoglycan recognition protein-like"/>
    <property type="match status" value="1"/>
</dbReference>
<protein>
    <submittedName>
        <fullName evidence="4">N-acetylmuramoyl-L-alanine amidase</fullName>
    </submittedName>
</protein>
<dbReference type="Gene3D" id="1.10.101.10">
    <property type="entry name" value="PGBD-like superfamily/PGBD"/>
    <property type="match status" value="1"/>
</dbReference>
<dbReference type="InterPro" id="IPR006311">
    <property type="entry name" value="TAT_signal"/>
</dbReference>
<dbReference type="PANTHER" id="PTHR11022">
    <property type="entry name" value="PEPTIDOGLYCAN RECOGNITION PROTEIN"/>
    <property type="match status" value="1"/>
</dbReference>
<comment type="similarity">
    <text evidence="1">Belongs to the N-acetylmuramoyl-L-alanine amidase 2 family.</text>
</comment>
<dbReference type="InterPro" id="IPR036365">
    <property type="entry name" value="PGBD-like_sf"/>
</dbReference>
<dbReference type="SMART" id="SM00701">
    <property type="entry name" value="PGRP"/>
    <property type="match status" value="1"/>
</dbReference>
<dbReference type="InterPro" id="IPR036366">
    <property type="entry name" value="PGBDSf"/>
</dbReference>
<dbReference type="PROSITE" id="PS51318">
    <property type="entry name" value="TAT"/>
    <property type="match status" value="1"/>
</dbReference>
<dbReference type="InterPro" id="IPR002502">
    <property type="entry name" value="Amidase_domain"/>
</dbReference>
<dbReference type="InterPro" id="IPR015510">
    <property type="entry name" value="PGRP"/>
</dbReference>
<dbReference type="GO" id="GO:0008745">
    <property type="term" value="F:N-acetylmuramoyl-L-alanine amidase activity"/>
    <property type="evidence" value="ECO:0007669"/>
    <property type="project" value="InterPro"/>
</dbReference>
<proteinExistence type="inferred from homology"/>
<dbReference type="OrthoDB" id="514320at2"/>
<accession>A0A1I0Y6I4</accession>
<dbReference type="GO" id="GO:0009253">
    <property type="term" value="P:peptidoglycan catabolic process"/>
    <property type="evidence" value="ECO:0007669"/>
    <property type="project" value="InterPro"/>
</dbReference>
<dbReference type="Proteomes" id="UP000243799">
    <property type="component" value="Unassembled WGS sequence"/>
</dbReference>
<dbReference type="AlphaFoldDB" id="A0A1I0Y6I4"/>
<evidence type="ECO:0000259" key="2">
    <source>
        <dbReference type="SMART" id="SM00644"/>
    </source>
</evidence>
<dbReference type="Pfam" id="PF01510">
    <property type="entry name" value="Amidase_2"/>
    <property type="match status" value="1"/>
</dbReference>
<evidence type="ECO:0000256" key="1">
    <source>
        <dbReference type="ARBA" id="ARBA00007553"/>
    </source>
</evidence>
<feature type="domain" description="N-acetylmuramoyl-L-alanine amidase" evidence="2">
    <location>
        <begin position="56"/>
        <end position="205"/>
    </location>
</feature>
<evidence type="ECO:0000313" key="5">
    <source>
        <dbReference type="Proteomes" id="UP000243799"/>
    </source>
</evidence>
<name>A0A1I0Y6I4_9PSEU</name>